<feature type="compositionally biased region" description="Basic and acidic residues" evidence="1">
    <location>
        <begin position="50"/>
        <end position="67"/>
    </location>
</feature>
<evidence type="ECO:0000256" key="1">
    <source>
        <dbReference type="SAM" id="MobiDB-lite"/>
    </source>
</evidence>
<reference evidence="2" key="1">
    <citation type="submission" date="2020-08" db="EMBL/GenBank/DDBJ databases">
        <title>Multicomponent nature underlies the extraordinary mechanical properties of spider dragline silk.</title>
        <authorList>
            <person name="Kono N."/>
            <person name="Nakamura H."/>
            <person name="Mori M."/>
            <person name="Yoshida Y."/>
            <person name="Ohtoshi R."/>
            <person name="Malay A.D."/>
            <person name="Moran D.A.P."/>
            <person name="Tomita M."/>
            <person name="Numata K."/>
            <person name="Arakawa K."/>
        </authorList>
    </citation>
    <scope>NUCLEOTIDE SEQUENCE</scope>
</reference>
<evidence type="ECO:0000313" key="2">
    <source>
        <dbReference type="EMBL" id="GFY74143.1"/>
    </source>
</evidence>
<dbReference type="Proteomes" id="UP000886998">
    <property type="component" value="Unassembled WGS sequence"/>
</dbReference>
<protein>
    <submittedName>
        <fullName evidence="2">Uncharacterized protein</fullName>
    </submittedName>
</protein>
<comment type="caution">
    <text evidence="2">The sequence shown here is derived from an EMBL/GenBank/DDBJ whole genome shotgun (WGS) entry which is preliminary data.</text>
</comment>
<gene>
    <name evidence="2" type="ORF">TNIN_60541</name>
</gene>
<organism evidence="2 3">
    <name type="scientific">Trichonephila inaurata madagascariensis</name>
    <dbReference type="NCBI Taxonomy" id="2747483"/>
    <lineage>
        <taxon>Eukaryota</taxon>
        <taxon>Metazoa</taxon>
        <taxon>Ecdysozoa</taxon>
        <taxon>Arthropoda</taxon>
        <taxon>Chelicerata</taxon>
        <taxon>Arachnida</taxon>
        <taxon>Araneae</taxon>
        <taxon>Araneomorphae</taxon>
        <taxon>Entelegynae</taxon>
        <taxon>Araneoidea</taxon>
        <taxon>Nephilidae</taxon>
        <taxon>Trichonephila</taxon>
        <taxon>Trichonephila inaurata</taxon>
    </lineage>
</organism>
<feature type="region of interest" description="Disordered" evidence="1">
    <location>
        <begin position="50"/>
        <end position="74"/>
    </location>
</feature>
<keyword evidence="3" id="KW-1185">Reference proteome</keyword>
<accession>A0A8X6YNM1</accession>
<dbReference type="AlphaFoldDB" id="A0A8X6YNM1"/>
<name>A0A8X6YNM1_9ARAC</name>
<proteinExistence type="predicted"/>
<dbReference type="EMBL" id="BMAV01020579">
    <property type="protein sequence ID" value="GFY74143.1"/>
    <property type="molecule type" value="Genomic_DNA"/>
</dbReference>
<evidence type="ECO:0000313" key="3">
    <source>
        <dbReference type="Proteomes" id="UP000886998"/>
    </source>
</evidence>
<sequence>MGHLFGPQKQHLRGKQFADDDDVQQEVLLWEFCLLCKYQRIEIMMPNTTERKNEKAKNDGQRGDIKLLFEPSGD</sequence>